<accession>A0ABC8K6X2</accession>
<dbReference type="EMBL" id="CAKOAT010183821">
    <property type="protein sequence ID" value="CAH8353562.1"/>
    <property type="molecule type" value="Genomic_DNA"/>
</dbReference>
<dbReference type="AlphaFoldDB" id="A0ABC8K6X2"/>
<reference evidence="1 2" key="1">
    <citation type="submission" date="2022-03" db="EMBL/GenBank/DDBJ databases">
        <authorList>
            <person name="Macdonald S."/>
            <person name="Ahmed S."/>
            <person name="Newling K."/>
        </authorList>
    </citation>
    <scope>NUCLEOTIDE SEQUENCE [LARGE SCALE GENOMIC DNA]</scope>
</reference>
<gene>
    <name evidence="1" type="ORF">ERUC_LOCUS19317</name>
</gene>
<sequence length="148" mass="17549">MDFKKPITRGIHRIVHIRYEGSREINHTSTADLIVTGSTSSWIPRMLFPPPSFCNSFVSLIHLRSEHAATYHNITAKERLNMQRIVQKLDMLWHFNQDQDLQLLRESKLRHEMSEREATSGEQDSKHPRLMVFHGTWRKILLRKCYKL</sequence>
<comment type="caution">
    <text evidence="1">The sequence shown here is derived from an EMBL/GenBank/DDBJ whole genome shotgun (WGS) entry which is preliminary data.</text>
</comment>
<organism evidence="1 2">
    <name type="scientific">Eruca vesicaria subsp. sativa</name>
    <name type="common">Garden rocket</name>
    <name type="synonym">Eruca sativa</name>
    <dbReference type="NCBI Taxonomy" id="29727"/>
    <lineage>
        <taxon>Eukaryota</taxon>
        <taxon>Viridiplantae</taxon>
        <taxon>Streptophyta</taxon>
        <taxon>Embryophyta</taxon>
        <taxon>Tracheophyta</taxon>
        <taxon>Spermatophyta</taxon>
        <taxon>Magnoliopsida</taxon>
        <taxon>eudicotyledons</taxon>
        <taxon>Gunneridae</taxon>
        <taxon>Pentapetalae</taxon>
        <taxon>rosids</taxon>
        <taxon>malvids</taxon>
        <taxon>Brassicales</taxon>
        <taxon>Brassicaceae</taxon>
        <taxon>Brassiceae</taxon>
        <taxon>Eruca</taxon>
    </lineage>
</organism>
<name>A0ABC8K6X2_ERUVS</name>
<dbReference type="Proteomes" id="UP001642260">
    <property type="component" value="Unassembled WGS sequence"/>
</dbReference>
<keyword evidence="2" id="KW-1185">Reference proteome</keyword>
<proteinExistence type="predicted"/>
<protein>
    <submittedName>
        <fullName evidence="1">Uncharacterized protein</fullName>
    </submittedName>
</protein>
<evidence type="ECO:0000313" key="2">
    <source>
        <dbReference type="Proteomes" id="UP001642260"/>
    </source>
</evidence>
<evidence type="ECO:0000313" key="1">
    <source>
        <dbReference type="EMBL" id="CAH8353562.1"/>
    </source>
</evidence>